<dbReference type="Proteomes" id="UP000031668">
    <property type="component" value="Unassembled WGS sequence"/>
</dbReference>
<comment type="caution">
    <text evidence="1">The sequence shown here is derived from an EMBL/GenBank/DDBJ whole genome shotgun (WGS) entry which is preliminary data.</text>
</comment>
<accession>A0A0C2IAA1</accession>
<keyword evidence="2" id="KW-1185">Reference proteome</keyword>
<evidence type="ECO:0000313" key="1">
    <source>
        <dbReference type="EMBL" id="KII62238.1"/>
    </source>
</evidence>
<reference evidence="1 2" key="1">
    <citation type="journal article" date="2014" name="Genome Biol. Evol.">
        <title>The genome of the myxosporean Thelohanellus kitauei shows adaptations to nutrient acquisition within its fish host.</title>
        <authorList>
            <person name="Yang Y."/>
            <person name="Xiong J."/>
            <person name="Zhou Z."/>
            <person name="Huo F."/>
            <person name="Miao W."/>
            <person name="Ran C."/>
            <person name="Liu Y."/>
            <person name="Zhang J."/>
            <person name="Feng J."/>
            <person name="Wang M."/>
            <person name="Wang M."/>
            <person name="Wang L."/>
            <person name="Yao B."/>
        </authorList>
    </citation>
    <scope>NUCLEOTIDE SEQUENCE [LARGE SCALE GENOMIC DNA]</scope>
    <source>
        <strain evidence="1">Wuqing</strain>
    </source>
</reference>
<name>A0A0C2IAA1_THEKT</name>
<sequence length="153" mass="18154">MVKESENSSETFQKGDIDKNEQSITPCSEAVDEVDLRRQWLAREYLEIHYQKSANVRMAIQVFEPQIIEKIKLDSKSWQFCCKFQTSIHFFIFKKLCEYYGVEMTFCQICQNFKYCYSPTQRLKPTISDISVAMKPPPEFQIKYICHKTLVCF</sequence>
<organism evidence="1 2">
    <name type="scientific">Thelohanellus kitauei</name>
    <name type="common">Myxosporean</name>
    <dbReference type="NCBI Taxonomy" id="669202"/>
    <lineage>
        <taxon>Eukaryota</taxon>
        <taxon>Metazoa</taxon>
        <taxon>Cnidaria</taxon>
        <taxon>Myxozoa</taxon>
        <taxon>Myxosporea</taxon>
        <taxon>Bivalvulida</taxon>
        <taxon>Platysporina</taxon>
        <taxon>Myxobolidae</taxon>
        <taxon>Thelohanellus</taxon>
    </lineage>
</organism>
<gene>
    <name evidence="1" type="ORF">RF11_06875</name>
</gene>
<proteinExistence type="predicted"/>
<protein>
    <submittedName>
        <fullName evidence="1">Uncharacterized protein</fullName>
    </submittedName>
</protein>
<dbReference type="AlphaFoldDB" id="A0A0C2IAA1"/>
<evidence type="ECO:0000313" key="2">
    <source>
        <dbReference type="Proteomes" id="UP000031668"/>
    </source>
</evidence>
<dbReference type="EMBL" id="JWZT01005048">
    <property type="protein sequence ID" value="KII62238.1"/>
    <property type="molecule type" value="Genomic_DNA"/>
</dbReference>